<dbReference type="InterPro" id="IPR010920">
    <property type="entry name" value="LSM_dom_sf"/>
</dbReference>
<dbReference type="GO" id="GO:0005509">
    <property type="term" value="F:calcium ion binding"/>
    <property type="evidence" value="ECO:0007669"/>
    <property type="project" value="InterPro"/>
</dbReference>
<dbReference type="SUPFAM" id="SSF50182">
    <property type="entry name" value="Sm-like ribonucleoproteins"/>
    <property type="match status" value="1"/>
</dbReference>
<dbReference type="PANTHER" id="PTHR31618">
    <property type="entry name" value="MECHANOSENSITIVE ION CHANNEL PROTEIN 5"/>
    <property type="match status" value="1"/>
</dbReference>
<dbReference type="VEuPathDB" id="PiroplasmaDB:TA07340"/>
<evidence type="ECO:0000259" key="8">
    <source>
        <dbReference type="PROSITE" id="PS50222"/>
    </source>
</evidence>
<feature type="transmembrane region" description="Helical" evidence="7">
    <location>
        <begin position="241"/>
        <end position="266"/>
    </location>
</feature>
<evidence type="ECO:0000313" key="9">
    <source>
        <dbReference type="EMBL" id="SVP94173.1"/>
    </source>
</evidence>
<feature type="domain" description="EF-hand" evidence="8">
    <location>
        <begin position="649"/>
        <end position="684"/>
    </location>
</feature>
<protein>
    <submittedName>
        <fullName evidence="9">Mechanosensitive ion channel, putative</fullName>
    </submittedName>
</protein>
<comment type="similarity">
    <text evidence="2">Belongs to the MscS (TC 1.A.23) family.</text>
</comment>
<feature type="transmembrane region" description="Helical" evidence="7">
    <location>
        <begin position="65"/>
        <end position="83"/>
    </location>
</feature>
<sequence length="931" mass="107351">MEEEKKPTENTEGSSSDYFEKSIAEHDQKTFTHFDYPFQEEEDSDRSNKFSKLGKPFKFIFPDKYPLSWFGFHLFLIGTFFFFKCNAPDKNNVNMVLGSEHALGGLVSMIFIFSANALIHIAFMFIRFFYVVFILFTSSQCFFQLLDYITCIYNEYRYLLVNCILDRVCSRNPLSFALLNMLDPTLFYTLFASFQSMLWQVLIFRNESNDSLYYIDVFKNTEFGNIFVFDKSSMVWISYGVYLYVILSIRCLLLSVITFLFELGFLMSSNDSMKKYLDLYTKIRRFNILWISYSLTKPNLIELIESLNKYSRFEEVGKPKKSKHNDKLENAFKDRALEVLKDHNMTSGHFQKTARSLDLPTHVTESLINSSTNSRLKNWMLAYYVTKTSPCISLLHQDVVLKNENMINKVSEVLFDQIYATTNDYKDEDKMDSETMDNNYTALVNSDSCPAREDPKKKVDINITNIEELPVAIINTAIDLTANTAKDVKDTAKELMGLKEEAPGLDRKELKERISQQIKHRKSSTEPQEQELRPSGSEVINIGTPSSMVEPRKSRSILSSKIFKNEFKSSKNKGRTISVASQGITQIYDLRSVRETLLSEDLNIQDVINFRGPEIVDPKSSYDYLKTPIKYRYDRNDLFISRERLALFIPEEDLDKTINLIDISGHGRINFNIIKQALTNLFSSRKKFKRNLKGQQSVFRVVKRLISAVSWIISFVILSFMAGVKVEAIVVSGAAFLSALTVALSYMYTNFITSVIFVAFSNPYNVGDRVRLDNGEPLIVKKIRTYTTEFVSIHGKILIYQNSLLSTMKITNESRSETATLEIVFKIDDMTSDAKIEKLNKIINTAINCRPNDFVKDSAGIFGYHFFPGHCYEVALWLTCIESWGNWQRVYQLRTEVLQLIVRVCKELGIGYTLPTQPLHFKDSLEIASLK</sequence>
<evidence type="ECO:0000313" key="10">
    <source>
        <dbReference type="EMBL" id="SVP94862.1"/>
    </source>
</evidence>
<proteinExistence type="inferred from homology"/>
<dbReference type="EMBL" id="UIVT01000004">
    <property type="protein sequence ID" value="SVP94173.1"/>
    <property type="molecule type" value="Genomic_DNA"/>
</dbReference>
<dbReference type="GO" id="GO:0006820">
    <property type="term" value="P:monoatomic anion transport"/>
    <property type="evidence" value="ECO:0007669"/>
    <property type="project" value="TreeGrafter"/>
</dbReference>
<dbReference type="Gene3D" id="2.30.30.60">
    <property type="match status" value="1"/>
</dbReference>
<dbReference type="InterPro" id="IPR016688">
    <property type="entry name" value="MscS-like_plants/fungi"/>
</dbReference>
<feature type="transmembrane region" description="Helical" evidence="7">
    <location>
        <begin position="705"/>
        <end position="722"/>
    </location>
</feature>
<dbReference type="PROSITE" id="PS50222">
    <property type="entry name" value="EF_HAND_2"/>
    <property type="match status" value="1"/>
</dbReference>
<dbReference type="GO" id="GO:0005886">
    <property type="term" value="C:plasma membrane"/>
    <property type="evidence" value="ECO:0007669"/>
    <property type="project" value="TreeGrafter"/>
</dbReference>
<keyword evidence="3 7" id="KW-0812">Transmembrane</keyword>
<evidence type="ECO:0000256" key="7">
    <source>
        <dbReference type="SAM" id="Phobius"/>
    </source>
</evidence>
<accession>A0A3B0MV78</accession>
<feature type="transmembrane region" description="Helical" evidence="7">
    <location>
        <begin position="103"/>
        <end position="136"/>
    </location>
</feature>
<evidence type="ECO:0000256" key="6">
    <source>
        <dbReference type="SAM" id="MobiDB-lite"/>
    </source>
</evidence>
<keyword evidence="4 7" id="KW-1133">Transmembrane helix</keyword>
<keyword evidence="5 7" id="KW-0472">Membrane</keyword>
<dbReference type="PANTHER" id="PTHR31618:SF1">
    <property type="entry name" value="EF-HAND DOMAIN-CONTAINING PROTEIN"/>
    <property type="match status" value="1"/>
</dbReference>
<evidence type="ECO:0000256" key="3">
    <source>
        <dbReference type="ARBA" id="ARBA00022692"/>
    </source>
</evidence>
<reference evidence="9" key="1">
    <citation type="submission" date="2018-07" db="EMBL/GenBank/DDBJ databases">
        <authorList>
            <person name="Quirk P.G."/>
            <person name="Krulwich T.A."/>
        </authorList>
    </citation>
    <scope>NUCLEOTIDE SEQUENCE</scope>
    <source>
        <strain evidence="9">Anand</strain>
    </source>
</reference>
<evidence type="ECO:0000256" key="4">
    <source>
        <dbReference type="ARBA" id="ARBA00022989"/>
    </source>
</evidence>
<dbReference type="AlphaFoldDB" id="A0A3B0MV78"/>
<evidence type="ECO:0000256" key="1">
    <source>
        <dbReference type="ARBA" id="ARBA00004141"/>
    </source>
</evidence>
<feature type="region of interest" description="Disordered" evidence="6">
    <location>
        <begin position="515"/>
        <end position="551"/>
    </location>
</feature>
<dbReference type="InterPro" id="IPR002048">
    <property type="entry name" value="EF_hand_dom"/>
</dbReference>
<organism evidence="9">
    <name type="scientific">Theileria annulata</name>
    <dbReference type="NCBI Taxonomy" id="5874"/>
    <lineage>
        <taxon>Eukaryota</taxon>
        <taxon>Sar</taxon>
        <taxon>Alveolata</taxon>
        <taxon>Apicomplexa</taxon>
        <taxon>Aconoidasida</taxon>
        <taxon>Piroplasmida</taxon>
        <taxon>Theileriidae</taxon>
        <taxon>Theileria</taxon>
    </lineage>
</organism>
<dbReference type="InterPro" id="IPR006685">
    <property type="entry name" value="MscS_channel_2nd"/>
</dbReference>
<comment type="subcellular location">
    <subcellularLocation>
        <location evidence="1">Membrane</location>
        <topology evidence="1">Multi-pass membrane protein</topology>
    </subcellularLocation>
</comment>
<evidence type="ECO:0000256" key="2">
    <source>
        <dbReference type="ARBA" id="ARBA00008017"/>
    </source>
</evidence>
<dbReference type="GO" id="GO:0008381">
    <property type="term" value="F:mechanosensitive monoatomic ion channel activity"/>
    <property type="evidence" value="ECO:0007669"/>
    <property type="project" value="TreeGrafter"/>
</dbReference>
<dbReference type="EMBL" id="UIVS01000004">
    <property type="protein sequence ID" value="SVP94862.1"/>
    <property type="molecule type" value="Genomic_DNA"/>
</dbReference>
<name>A0A3B0MV78_THEAN</name>
<dbReference type="InterPro" id="IPR023408">
    <property type="entry name" value="MscS_beta-dom_sf"/>
</dbReference>
<dbReference type="Pfam" id="PF00924">
    <property type="entry name" value="MS_channel_2nd"/>
    <property type="match status" value="1"/>
</dbReference>
<evidence type="ECO:0000256" key="5">
    <source>
        <dbReference type="ARBA" id="ARBA00023136"/>
    </source>
</evidence>
<gene>
    <name evidence="9" type="ORF">TAT_000317500</name>
    <name evidence="10" type="ORF">TAV_000317400</name>
</gene>